<sequence length="106" mass="11262">MMFPLPSFFTPCAALIALMRWLLGRVRALIRRLVCRELRFAGPLATELSTYTPSIACHPPTHVGWSVLMSEGGGGCCCEGHTGRPSGSPVCQTTLGSCVVVVAPTT</sequence>
<name>A0ABR1XJN3_9PEZI</name>
<proteinExistence type="predicted"/>
<reference evidence="1 2" key="1">
    <citation type="journal article" date="2022" name="G3 (Bethesda)">
        <title>Enemy or ally: a genomic approach to elucidate the lifestyle of Phyllosticta citrichinaensis.</title>
        <authorList>
            <person name="Buijs V.A."/>
            <person name="Groenewald J.Z."/>
            <person name="Haridas S."/>
            <person name="LaButti K.M."/>
            <person name="Lipzen A."/>
            <person name="Martin F.M."/>
            <person name="Barry K."/>
            <person name="Grigoriev I.V."/>
            <person name="Crous P.W."/>
            <person name="Seidl M.F."/>
        </authorList>
    </citation>
    <scope>NUCLEOTIDE SEQUENCE [LARGE SCALE GENOMIC DNA]</scope>
    <source>
        <strain evidence="1 2">CBS 129764</strain>
    </source>
</reference>
<keyword evidence="2" id="KW-1185">Reference proteome</keyword>
<evidence type="ECO:0008006" key="3">
    <source>
        <dbReference type="Google" id="ProtNLM"/>
    </source>
</evidence>
<gene>
    <name evidence="1" type="ORF">IWX90DRAFT_442076</name>
</gene>
<comment type="caution">
    <text evidence="1">The sequence shown here is derived from an EMBL/GenBank/DDBJ whole genome shotgun (WGS) entry which is preliminary data.</text>
</comment>
<dbReference type="Proteomes" id="UP001456524">
    <property type="component" value="Unassembled WGS sequence"/>
</dbReference>
<organism evidence="1 2">
    <name type="scientific">Phyllosticta citrichinensis</name>
    <dbReference type="NCBI Taxonomy" id="1130410"/>
    <lineage>
        <taxon>Eukaryota</taxon>
        <taxon>Fungi</taxon>
        <taxon>Dikarya</taxon>
        <taxon>Ascomycota</taxon>
        <taxon>Pezizomycotina</taxon>
        <taxon>Dothideomycetes</taxon>
        <taxon>Dothideomycetes incertae sedis</taxon>
        <taxon>Botryosphaeriales</taxon>
        <taxon>Phyllostictaceae</taxon>
        <taxon>Phyllosticta</taxon>
    </lineage>
</organism>
<evidence type="ECO:0000313" key="2">
    <source>
        <dbReference type="Proteomes" id="UP001456524"/>
    </source>
</evidence>
<protein>
    <recommendedName>
        <fullName evidence="3">Secreted protein</fullName>
    </recommendedName>
</protein>
<dbReference type="EMBL" id="JBBWUH010000009">
    <property type="protein sequence ID" value="KAK8157242.1"/>
    <property type="molecule type" value="Genomic_DNA"/>
</dbReference>
<accession>A0ABR1XJN3</accession>
<evidence type="ECO:0000313" key="1">
    <source>
        <dbReference type="EMBL" id="KAK8157242.1"/>
    </source>
</evidence>